<dbReference type="EMBL" id="BTRK01000001">
    <property type="protein sequence ID" value="GMR31847.1"/>
    <property type="molecule type" value="Genomic_DNA"/>
</dbReference>
<evidence type="ECO:0000313" key="2">
    <source>
        <dbReference type="EMBL" id="GMR31847.1"/>
    </source>
</evidence>
<feature type="compositionally biased region" description="Basic and acidic residues" evidence="1">
    <location>
        <begin position="383"/>
        <end position="392"/>
    </location>
</feature>
<keyword evidence="3" id="KW-1185">Reference proteome</keyword>
<feature type="non-terminal residue" evidence="2">
    <location>
        <position position="1"/>
    </location>
</feature>
<comment type="caution">
    <text evidence="2">The sequence shown here is derived from an EMBL/GenBank/DDBJ whole genome shotgun (WGS) entry which is preliminary data.</text>
</comment>
<dbReference type="Proteomes" id="UP001328107">
    <property type="component" value="Unassembled WGS sequence"/>
</dbReference>
<reference evidence="3" key="1">
    <citation type="submission" date="2022-10" db="EMBL/GenBank/DDBJ databases">
        <title>Genome assembly of Pristionchus species.</title>
        <authorList>
            <person name="Yoshida K."/>
            <person name="Sommer R.J."/>
        </authorList>
    </citation>
    <scope>NUCLEOTIDE SEQUENCE [LARGE SCALE GENOMIC DNA]</scope>
    <source>
        <strain evidence="3">RS5460</strain>
    </source>
</reference>
<protein>
    <submittedName>
        <fullName evidence="2">Uncharacterized protein</fullName>
    </submittedName>
</protein>
<feature type="region of interest" description="Disordered" evidence="1">
    <location>
        <begin position="355"/>
        <end position="392"/>
    </location>
</feature>
<feature type="compositionally biased region" description="Basic and acidic residues" evidence="1">
    <location>
        <begin position="355"/>
        <end position="376"/>
    </location>
</feature>
<evidence type="ECO:0000256" key="1">
    <source>
        <dbReference type="SAM" id="MobiDB-lite"/>
    </source>
</evidence>
<feature type="non-terminal residue" evidence="2">
    <location>
        <position position="392"/>
    </location>
</feature>
<gene>
    <name evidence="2" type="ORF">PMAYCL1PPCAC_02042</name>
</gene>
<organism evidence="2 3">
    <name type="scientific">Pristionchus mayeri</name>
    <dbReference type="NCBI Taxonomy" id="1317129"/>
    <lineage>
        <taxon>Eukaryota</taxon>
        <taxon>Metazoa</taxon>
        <taxon>Ecdysozoa</taxon>
        <taxon>Nematoda</taxon>
        <taxon>Chromadorea</taxon>
        <taxon>Rhabditida</taxon>
        <taxon>Rhabditina</taxon>
        <taxon>Diplogasteromorpha</taxon>
        <taxon>Diplogasteroidea</taxon>
        <taxon>Neodiplogasteridae</taxon>
        <taxon>Pristionchus</taxon>
    </lineage>
</organism>
<sequence>SKMSHQMRNPWAEYVRYREEKTKKIRIPTRPKKEMPQLAVWLRGLSTEMRDLGHERQASCIHEEIAELYLAGKNPSVGERNEARKEYLMAARLSARGEDRRREQNYLTPLTSASCEDLFNKAIHISMHMNDLKMAGLTAFEAATATREWKHNGETTISFLERAIRLLEGEIGSQSTAYFHLIAAEAERGKWPVCLSLLDDLWMILMKSRQDSLLVESSLVECEIMTALIICMISPPEVAGRHKCIHDLYSKLHPVEVHFSLLEEGKNEEADEYRQQVQSRSKRNQKWNDIPEESCLGEELFWLVKDIIWMIYYGETVNLEKTLEDKEVMETFPQYSRMLIPLVAARAASEEDWQLPHDPARLLLQPRKENEERVSKEEDEERMEEKKETGME</sequence>
<dbReference type="AlphaFoldDB" id="A0AAN5C6K9"/>
<accession>A0AAN5C6K9</accession>
<name>A0AAN5C6K9_9BILA</name>
<proteinExistence type="predicted"/>
<evidence type="ECO:0000313" key="3">
    <source>
        <dbReference type="Proteomes" id="UP001328107"/>
    </source>
</evidence>